<reference evidence="5" key="1">
    <citation type="submission" date="2016-06" db="EMBL/GenBank/DDBJ databases">
        <authorList>
            <person name="de Vries S.P.W."/>
            <person name="Hadjirin N.F."/>
            <person name="Lay E.M."/>
            <person name="Zadoks R.N."/>
            <person name="Peacock S.J."/>
            <person name="Parkhill J."/>
            <person name="Grant A.J."/>
            <person name="Mcdougall S."/>
            <person name="Holmes M.A."/>
        </authorList>
    </citation>
    <scope>NUCLEOTIDE SEQUENCE [LARGE SCALE GENOMIC DNA]</scope>
    <source>
        <strain evidence="5">NZ1587</strain>
    </source>
</reference>
<dbReference type="InterPro" id="IPR008462">
    <property type="entry name" value="CsbD"/>
</dbReference>
<comment type="similarity">
    <text evidence="1">Belongs to the UPF0337 (CsbD) family.</text>
</comment>
<evidence type="ECO:0000256" key="1">
    <source>
        <dbReference type="ARBA" id="ARBA00009129"/>
    </source>
</evidence>
<feature type="region of interest" description="Disordered" evidence="2">
    <location>
        <begin position="1"/>
        <end position="34"/>
    </location>
</feature>
<name>A0A1L8MNT2_9STRE</name>
<dbReference type="OrthoDB" id="1632173at2"/>
<organism evidence="4 5">
    <name type="scientific">Streptococcus bovimastitidis</name>
    <dbReference type="NCBI Taxonomy" id="1856638"/>
    <lineage>
        <taxon>Bacteria</taxon>
        <taxon>Bacillati</taxon>
        <taxon>Bacillota</taxon>
        <taxon>Bacilli</taxon>
        <taxon>Lactobacillales</taxon>
        <taxon>Streptococcaceae</taxon>
        <taxon>Streptococcus</taxon>
    </lineage>
</organism>
<evidence type="ECO:0000313" key="5">
    <source>
        <dbReference type="Proteomes" id="UP000182015"/>
    </source>
</evidence>
<dbReference type="AlphaFoldDB" id="A0A1L8MNT2"/>
<proteinExistence type="inferred from homology"/>
<dbReference type="Proteomes" id="UP000182015">
    <property type="component" value="Unassembled WGS sequence"/>
</dbReference>
<dbReference type="EMBL" id="LZDD01000001">
    <property type="protein sequence ID" value="OJF72386.1"/>
    <property type="molecule type" value="Genomic_DNA"/>
</dbReference>
<dbReference type="SUPFAM" id="SSF69047">
    <property type="entry name" value="Hypothetical protein YjbJ"/>
    <property type="match status" value="1"/>
</dbReference>
<gene>
    <name evidence="4" type="ORF">A9Q68_02270</name>
</gene>
<feature type="domain" description="CsbD-like" evidence="3">
    <location>
        <begin position="4"/>
        <end position="55"/>
    </location>
</feature>
<dbReference type="STRING" id="1856638.A9Q68_02270"/>
<sequence>MSQEKFESKIEQAKGTVKETAGKATGDKSLETEGKLNKISGKVKELKADAKDTAEGVSKSLK</sequence>
<evidence type="ECO:0000259" key="3">
    <source>
        <dbReference type="Pfam" id="PF05532"/>
    </source>
</evidence>
<dbReference type="RefSeq" id="WP_071793043.1">
    <property type="nucleotide sequence ID" value="NZ_LZDD01000001.1"/>
</dbReference>
<comment type="caution">
    <text evidence="4">The sequence shown here is derived from an EMBL/GenBank/DDBJ whole genome shotgun (WGS) entry which is preliminary data.</text>
</comment>
<evidence type="ECO:0000256" key="2">
    <source>
        <dbReference type="SAM" id="MobiDB-lite"/>
    </source>
</evidence>
<accession>A0A1L8MNT2</accession>
<evidence type="ECO:0000313" key="4">
    <source>
        <dbReference type="EMBL" id="OJF72386.1"/>
    </source>
</evidence>
<dbReference type="InterPro" id="IPR036629">
    <property type="entry name" value="YjbJ_sf"/>
</dbReference>
<dbReference type="Gene3D" id="1.10.1470.10">
    <property type="entry name" value="YjbJ"/>
    <property type="match status" value="1"/>
</dbReference>
<protein>
    <submittedName>
        <fullName evidence="4">CsbD family protein</fullName>
    </submittedName>
</protein>
<keyword evidence="5" id="KW-1185">Reference proteome</keyword>
<dbReference type="Pfam" id="PF05532">
    <property type="entry name" value="CsbD"/>
    <property type="match status" value="1"/>
</dbReference>